<sequence>MSGSAIGDQLCAITTTPVILHLDSKFNTSESHNFQSSLLLTQSYLDDYLKFKAHIQSLSPSVAFVAQCGNSIACLAQSSSWIVDSNASEHLSSNEHLLNNLTMTTSLPRVTLANGSKSIA</sequence>
<evidence type="ECO:0000313" key="2">
    <source>
        <dbReference type="Proteomes" id="UP001630127"/>
    </source>
</evidence>
<dbReference type="AlphaFoldDB" id="A0ABD3AU68"/>
<evidence type="ECO:0000313" key="1">
    <source>
        <dbReference type="EMBL" id="KAL3534751.1"/>
    </source>
</evidence>
<dbReference type="Proteomes" id="UP001630127">
    <property type="component" value="Unassembled WGS sequence"/>
</dbReference>
<proteinExistence type="predicted"/>
<comment type="caution">
    <text evidence="1">The sequence shown here is derived from an EMBL/GenBank/DDBJ whole genome shotgun (WGS) entry which is preliminary data.</text>
</comment>
<keyword evidence="2" id="KW-1185">Reference proteome</keyword>
<reference evidence="1 2" key="1">
    <citation type="submission" date="2024-11" db="EMBL/GenBank/DDBJ databases">
        <title>A near-complete genome assembly of Cinchona calisaya.</title>
        <authorList>
            <person name="Lian D.C."/>
            <person name="Zhao X.W."/>
            <person name="Wei L."/>
        </authorList>
    </citation>
    <scope>NUCLEOTIDE SEQUENCE [LARGE SCALE GENOMIC DNA]</scope>
    <source>
        <tissue evidence="1">Nenye</tissue>
    </source>
</reference>
<dbReference type="EMBL" id="JBJUIK010000002">
    <property type="protein sequence ID" value="KAL3534751.1"/>
    <property type="molecule type" value="Genomic_DNA"/>
</dbReference>
<accession>A0ABD3AU68</accession>
<name>A0ABD3AU68_9GENT</name>
<gene>
    <name evidence="1" type="ORF">ACH5RR_003212</name>
</gene>
<organism evidence="1 2">
    <name type="scientific">Cinchona calisaya</name>
    <dbReference type="NCBI Taxonomy" id="153742"/>
    <lineage>
        <taxon>Eukaryota</taxon>
        <taxon>Viridiplantae</taxon>
        <taxon>Streptophyta</taxon>
        <taxon>Embryophyta</taxon>
        <taxon>Tracheophyta</taxon>
        <taxon>Spermatophyta</taxon>
        <taxon>Magnoliopsida</taxon>
        <taxon>eudicotyledons</taxon>
        <taxon>Gunneridae</taxon>
        <taxon>Pentapetalae</taxon>
        <taxon>asterids</taxon>
        <taxon>lamiids</taxon>
        <taxon>Gentianales</taxon>
        <taxon>Rubiaceae</taxon>
        <taxon>Cinchonoideae</taxon>
        <taxon>Cinchoneae</taxon>
        <taxon>Cinchona</taxon>
    </lineage>
</organism>
<protein>
    <submittedName>
        <fullName evidence="1">Uncharacterized protein</fullName>
    </submittedName>
</protein>